<sequence length="372" mass="41793">MTENVDIGSANRIAESELDTNSPEMGKGFRTIEWVTRLIFAVVMRFWKLCTSAALILLLAFWTTGGVVTFLLLIFALIGLFYNAQDMLLYYPDQPPQSRLFVQLPNTINLPYENHFIRTSDNVRINVVLIKHTHANAPTVIYFHGNAGNIGHRLVNSHGFFTSCGVNVLLVEYRGYGKSEGSPSETGLYRDAEAAINFLLGRNDINSEKIVVFGRSLGGAVAVWLAAQPFYAQHIAALVVENTFTSLPEIGRTIFNFKLMELLPQILFKHKYPSAERIKKIKLPTLFLSGQADDLIPPKMMTKLHQVSGSGMKRIHRFDQGTHNETWMCSGYYEAFLQFLKDVILAKSVSQAQEQSRPIVNNFSSNPNLTQV</sequence>
<feature type="transmembrane region" description="Helical" evidence="3">
    <location>
        <begin position="54"/>
        <end position="82"/>
    </location>
</feature>
<accession>A0A210PIJ5</accession>
<evidence type="ECO:0000313" key="5">
    <source>
        <dbReference type="EMBL" id="OWF36310.1"/>
    </source>
</evidence>
<keyword evidence="6" id="KW-1185">Reference proteome</keyword>
<dbReference type="PANTHER" id="PTHR12277">
    <property type="entry name" value="ALPHA/BETA HYDROLASE DOMAIN-CONTAINING PROTEIN"/>
    <property type="match status" value="1"/>
</dbReference>
<dbReference type="GO" id="GO:0016020">
    <property type="term" value="C:membrane"/>
    <property type="evidence" value="ECO:0007669"/>
    <property type="project" value="TreeGrafter"/>
</dbReference>
<keyword evidence="5" id="KW-0378">Hydrolase</keyword>
<name>A0A210PIJ5_MIZYE</name>
<keyword evidence="3" id="KW-0472">Membrane</keyword>
<evidence type="ECO:0000256" key="1">
    <source>
        <dbReference type="ARBA" id="ARBA00040125"/>
    </source>
</evidence>
<dbReference type="SUPFAM" id="SSF53474">
    <property type="entry name" value="alpha/beta-Hydrolases"/>
    <property type="match status" value="1"/>
</dbReference>
<dbReference type="OrthoDB" id="10249433at2759"/>
<protein>
    <recommendedName>
        <fullName evidence="1">Protein ABHD13</fullName>
    </recommendedName>
    <alternativeName>
        <fullName evidence="2">Alpha/beta hydrolase domain-containing protein 13</fullName>
    </alternativeName>
</protein>
<keyword evidence="3" id="KW-0812">Transmembrane</keyword>
<evidence type="ECO:0000313" key="6">
    <source>
        <dbReference type="Proteomes" id="UP000242188"/>
    </source>
</evidence>
<dbReference type="InterPro" id="IPR000073">
    <property type="entry name" value="AB_hydrolase_1"/>
</dbReference>
<feature type="domain" description="AB hydrolase-1" evidence="4">
    <location>
        <begin position="138"/>
        <end position="247"/>
    </location>
</feature>
<dbReference type="AlphaFoldDB" id="A0A210PIJ5"/>
<evidence type="ECO:0000256" key="2">
    <source>
        <dbReference type="ARBA" id="ARBA00042701"/>
    </source>
</evidence>
<organism evidence="5 6">
    <name type="scientific">Mizuhopecten yessoensis</name>
    <name type="common">Japanese scallop</name>
    <name type="synonym">Patinopecten yessoensis</name>
    <dbReference type="NCBI Taxonomy" id="6573"/>
    <lineage>
        <taxon>Eukaryota</taxon>
        <taxon>Metazoa</taxon>
        <taxon>Spiralia</taxon>
        <taxon>Lophotrochozoa</taxon>
        <taxon>Mollusca</taxon>
        <taxon>Bivalvia</taxon>
        <taxon>Autobranchia</taxon>
        <taxon>Pteriomorphia</taxon>
        <taxon>Pectinida</taxon>
        <taxon>Pectinoidea</taxon>
        <taxon>Pectinidae</taxon>
        <taxon>Mizuhopecten</taxon>
    </lineage>
</organism>
<dbReference type="Gene3D" id="3.40.50.1820">
    <property type="entry name" value="alpha/beta hydrolase"/>
    <property type="match status" value="1"/>
</dbReference>
<evidence type="ECO:0000259" key="4">
    <source>
        <dbReference type="Pfam" id="PF00561"/>
    </source>
</evidence>
<dbReference type="STRING" id="6573.A0A210PIJ5"/>
<reference evidence="5 6" key="1">
    <citation type="journal article" date="2017" name="Nat. Ecol. Evol.">
        <title>Scallop genome provides insights into evolution of bilaterian karyotype and development.</title>
        <authorList>
            <person name="Wang S."/>
            <person name="Zhang J."/>
            <person name="Jiao W."/>
            <person name="Li J."/>
            <person name="Xun X."/>
            <person name="Sun Y."/>
            <person name="Guo X."/>
            <person name="Huan P."/>
            <person name="Dong B."/>
            <person name="Zhang L."/>
            <person name="Hu X."/>
            <person name="Sun X."/>
            <person name="Wang J."/>
            <person name="Zhao C."/>
            <person name="Wang Y."/>
            <person name="Wang D."/>
            <person name="Huang X."/>
            <person name="Wang R."/>
            <person name="Lv J."/>
            <person name="Li Y."/>
            <person name="Zhang Z."/>
            <person name="Liu B."/>
            <person name="Lu W."/>
            <person name="Hui Y."/>
            <person name="Liang J."/>
            <person name="Zhou Z."/>
            <person name="Hou R."/>
            <person name="Li X."/>
            <person name="Liu Y."/>
            <person name="Li H."/>
            <person name="Ning X."/>
            <person name="Lin Y."/>
            <person name="Zhao L."/>
            <person name="Xing Q."/>
            <person name="Dou J."/>
            <person name="Li Y."/>
            <person name="Mao J."/>
            <person name="Guo H."/>
            <person name="Dou H."/>
            <person name="Li T."/>
            <person name="Mu C."/>
            <person name="Jiang W."/>
            <person name="Fu Q."/>
            <person name="Fu X."/>
            <person name="Miao Y."/>
            <person name="Liu J."/>
            <person name="Yu Q."/>
            <person name="Li R."/>
            <person name="Liao H."/>
            <person name="Li X."/>
            <person name="Kong Y."/>
            <person name="Jiang Z."/>
            <person name="Chourrout D."/>
            <person name="Li R."/>
            <person name="Bao Z."/>
        </authorList>
    </citation>
    <scope>NUCLEOTIDE SEQUENCE [LARGE SCALE GENOMIC DNA]</scope>
    <source>
        <strain evidence="5 6">PY_sf001</strain>
    </source>
</reference>
<comment type="caution">
    <text evidence="5">The sequence shown here is derived from an EMBL/GenBank/DDBJ whole genome shotgun (WGS) entry which is preliminary data.</text>
</comment>
<proteinExistence type="predicted"/>
<evidence type="ECO:0000256" key="3">
    <source>
        <dbReference type="SAM" id="Phobius"/>
    </source>
</evidence>
<keyword evidence="3" id="KW-1133">Transmembrane helix</keyword>
<dbReference type="Proteomes" id="UP000242188">
    <property type="component" value="Unassembled WGS sequence"/>
</dbReference>
<dbReference type="ESTHER" id="mizye-a0a210pij5">
    <property type="family name" value="ABHD13-BEM46"/>
</dbReference>
<dbReference type="GO" id="GO:0008474">
    <property type="term" value="F:palmitoyl-(protein) hydrolase activity"/>
    <property type="evidence" value="ECO:0007669"/>
    <property type="project" value="TreeGrafter"/>
</dbReference>
<dbReference type="InterPro" id="IPR029058">
    <property type="entry name" value="AB_hydrolase_fold"/>
</dbReference>
<dbReference type="Pfam" id="PF00561">
    <property type="entry name" value="Abhydrolase_1"/>
    <property type="match status" value="1"/>
</dbReference>
<gene>
    <name evidence="5" type="ORF">KP79_PYT23465</name>
</gene>
<dbReference type="PANTHER" id="PTHR12277:SF81">
    <property type="entry name" value="PROTEIN ABHD13"/>
    <property type="match status" value="1"/>
</dbReference>
<dbReference type="EMBL" id="NEDP02076642">
    <property type="protein sequence ID" value="OWF36310.1"/>
    <property type="molecule type" value="Genomic_DNA"/>
</dbReference>